<dbReference type="Proteomes" id="UP000642094">
    <property type="component" value="Unassembled WGS sequence"/>
</dbReference>
<keyword evidence="2" id="KW-1185">Reference proteome</keyword>
<comment type="caution">
    <text evidence="1">The sequence shown here is derived from an EMBL/GenBank/DDBJ whole genome shotgun (WGS) entry which is preliminary data.</text>
</comment>
<dbReference type="Gene3D" id="1.10.150.20">
    <property type="entry name" value="5' to 3' exonuclease, C-terminal subdomain"/>
    <property type="match status" value="1"/>
</dbReference>
<gene>
    <name evidence="1" type="ORF">H6F41_15440</name>
</gene>
<protein>
    <submittedName>
        <fullName evidence="1">Helix-hairpin-helix domain-containing protein</fullName>
    </submittedName>
</protein>
<dbReference type="RefSeq" id="WP_190404351.1">
    <property type="nucleotide sequence ID" value="NZ_JACJQB010000041.1"/>
</dbReference>
<evidence type="ECO:0000313" key="1">
    <source>
        <dbReference type="EMBL" id="MBD2189527.1"/>
    </source>
</evidence>
<proteinExistence type="predicted"/>
<sequence>MKKSLDEVKELEHLPNIGKAIATDLRSIGIELPDQLKIREPLEVFNELADVMGHRHDPCLLDVLISAKRFLEGEAAKPWWSYTSERRMLLANYLKEESQ</sequence>
<dbReference type="EMBL" id="JACJQB010000041">
    <property type="protein sequence ID" value="MBD2189527.1"/>
    <property type="molecule type" value="Genomic_DNA"/>
</dbReference>
<accession>A0ABR7ZZY6</accession>
<name>A0ABR7ZZY6_9CYAN</name>
<dbReference type="InterPro" id="IPR021725">
    <property type="entry name" value="Cdd1"/>
</dbReference>
<reference evidence="1 2" key="1">
    <citation type="journal article" date="2020" name="ISME J.">
        <title>Comparative genomics reveals insights into cyanobacterial evolution and habitat adaptation.</title>
        <authorList>
            <person name="Chen M.Y."/>
            <person name="Teng W.K."/>
            <person name="Zhao L."/>
            <person name="Hu C.X."/>
            <person name="Zhou Y.K."/>
            <person name="Han B.P."/>
            <person name="Song L.R."/>
            <person name="Shu W.S."/>
        </authorList>
    </citation>
    <scope>NUCLEOTIDE SEQUENCE [LARGE SCALE GENOMIC DNA]</scope>
    <source>
        <strain evidence="1 2">FACHB-723</strain>
    </source>
</reference>
<dbReference type="Pfam" id="PF11731">
    <property type="entry name" value="Cdd1"/>
    <property type="match status" value="1"/>
</dbReference>
<organism evidence="1 2">
    <name type="scientific">Pseudanabaena mucicola FACHB-723</name>
    <dbReference type="NCBI Taxonomy" id="2692860"/>
    <lineage>
        <taxon>Bacteria</taxon>
        <taxon>Bacillati</taxon>
        <taxon>Cyanobacteriota</taxon>
        <taxon>Cyanophyceae</taxon>
        <taxon>Pseudanabaenales</taxon>
        <taxon>Pseudanabaenaceae</taxon>
        <taxon>Pseudanabaena</taxon>
    </lineage>
</organism>
<evidence type="ECO:0000313" key="2">
    <source>
        <dbReference type="Proteomes" id="UP000642094"/>
    </source>
</evidence>